<dbReference type="SUPFAM" id="SSF55874">
    <property type="entry name" value="ATPase domain of HSP90 chaperone/DNA topoisomerase II/histidine kinase"/>
    <property type="match status" value="1"/>
</dbReference>
<feature type="transmembrane region" description="Helical" evidence="7">
    <location>
        <begin position="327"/>
        <end position="348"/>
    </location>
</feature>
<keyword evidence="7" id="KW-0472">Membrane</keyword>
<dbReference type="EMBL" id="BAAAGS010000090">
    <property type="protein sequence ID" value="GAA0561107.1"/>
    <property type="molecule type" value="Genomic_DNA"/>
</dbReference>
<organism evidence="9 10">
    <name type="scientific">Saccharopolyspora erythraea</name>
    <name type="common">Streptomyces erythraeus</name>
    <dbReference type="NCBI Taxonomy" id="1836"/>
    <lineage>
        <taxon>Bacteria</taxon>
        <taxon>Bacillati</taxon>
        <taxon>Actinomycetota</taxon>
        <taxon>Actinomycetes</taxon>
        <taxon>Pseudonocardiales</taxon>
        <taxon>Pseudonocardiaceae</taxon>
        <taxon>Saccharopolyspora</taxon>
    </lineage>
</organism>
<evidence type="ECO:0000256" key="6">
    <source>
        <dbReference type="SAM" id="MobiDB-lite"/>
    </source>
</evidence>
<dbReference type="Pfam" id="PF08376">
    <property type="entry name" value="NIT"/>
    <property type="match status" value="1"/>
</dbReference>
<comment type="catalytic activity">
    <reaction evidence="1">
        <text>ATP + protein L-histidine = ADP + protein N-phospho-L-histidine.</text>
        <dbReference type="EC" id="2.7.13.3"/>
    </reaction>
</comment>
<dbReference type="InterPro" id="IPR050428">
    <property type="entry name" value="TCS_sensor_his_kinase"/>
</dbReference>
<feature type="region of interest" description="Disordered" evidence="6">
    <location>
        <begin position="1042"/>
        <end position="1061"/>
    </location>
</feature>
<evidence type="ECO:0000256" key="4">
    <source>
        <dbReference type="ARBA" id="ARBA00022679"/>
    </source>
</evidence>
<feature type="region of interest" description="Disordered" evidence="6">
    <location>
        <begin position="639"/>
        <end position="1037"/>
    </location>
</feature>
<dbReference type="InterPro" id="IPR036890">
    <property type="entry name" value="HATPase_C_sf"/>
</dbReference>
<evidence type="ECO:0000256" key="5">
    <source>
        <dbReference type="ARBA" id="ARBA00022777"/>
    </source>
</evidence>
<feature type="compositionally biased region" description="Basic and acidic residues" evidence="6">
    <location>
        <begin position="961"/>
        <end position="976"/>
    </location>
</feature>
<dbReference type="SMART" id="SM00387">
    <property type="entry name" value="HATPase_c"/>
    <property type="match status" value="1"/>
</dbReference>
<evidence type="ECO:0000313" key="9">
    <source>
        <dbReference type="EMBL" id="GAA0561107.1"/>
    </source>
</evidence>
<dbReference type="Proteomes" id="UP001500729">
    <property type="component" value="Unassembled WGS sequence"/>
</dbReference>
<evidence type="ECO:0000256" key="1">
    <source>
        <dbReference type="ARBA" id="ARBA00000085"/>
    </source>
</evidence>
<feature type="compositionally biased region" description="Low complexity" evidence="6">
    <location>
        <begin position="775"/>
        <end position="791"/>
    </location>
</feature>
<dbReference type="RefSeq" id="WP_009950563.1">
    <property type="nucleotide sequence ID" value="NZ_BAAAGS010000090.1"/>
</dbReference>
<protein>
    <recommendedName>
        <fullName evidence="2">histidine kinase</fullName>
        <ecNumber evidence="2">2.7.13.3</ecNumber>
    </recommendedName>
</protein>
<keyword evidence="10" id="KW-1185">Reference proteome</keyword>
<name>A0ABN1E896_SACER</name>
<keyword evidence="7" id="KW-1133">Transmembrane helix</keyword>
<keyword evidence="3" id="KW-0597">Phosphoprotein</keyword>
<feature type="compositionally biased region" description="Basic and acidic residues" evidence="6">
    <location>
        <begin position="867"/>
        <end position="884"/>
    </location>
</feature>
<dbReference type="Pfam" id="PF02518">
    <property type="entry name" value="HATPase_c"/>
    <property type="match status" value="1"/>
</dbReference>
<sequence length="1147" mass="123016">MATGDTGRGAAVIRWRNWSLTTKLAAVVLVPVIFAITLGVGQIRWQVDRADEYDRVAKVLDAVDQIEPLVVSVQEERTRSVDFLTGSIDAGKVDEQAVVVDAAVRGTRQVMASPEDYSDVVRERFGELNTELGKLDETRALVRDRRAPAPAVIERYSKLVNSILSLNRALTSTVADRNLSSTASAMQDMVSIMEEVRLQQAWVLTGLAEGSISPQALDQLLGSRARLIGKISEARATVAAHWQRRLDQTMTGTAILERNKLATAIVLETTDGKFSGGYSVPRDQWNQRSDEVIQLIDEGHDDLGAEVRRIAFDLEDDASSAAGWDSVLLLSALILAAAIIITIARQLLGSLRDLRRGALKSANKGLPEAVTSIRAGRKVDSELEPVGVDTDEEVGQVARAFDEVNRQALRLAVEQASLRRGYSEAFVSVSRRSQALLERQLRLFEELEKDEEDPDQLSRLFQLDHLATRMRRNNENLMVLSGSDLARRFYQPTELADVLRAAVSEIEQYPRVIVQPPPAVKLVGHAASDMVRLVAELLDNAANFSSPDTSVTVSSYQSGDGSVVLDVLDEGIGMGHAELASANERLARVDEDDLATSRRMGLFVAGRLAVRHDIGVELHGGPDVEGVRATVTIPAEHVVAGDAGRTAPPPPGQGVHRNGSTQHDLPNATSIPAQPAGDDQGFPAADFDPSPSLPRRGVSEPTARAEFESSAPLPRRDPSGGLNALDSGSPLPRREPREPSLQQDHGAPATEGDLSGPAPLFEPSQPSEAAEEQSESYGAAQQIPPEQPAEQTVNLFTPEPGGTSLDIPHQPRTVGQDFAPAWPAVTEEPPRDQVADTSESPIFEEVSTQWFQPATDDAQAHATSGTAEHEFAWPDSGQRDRSEVEVDELGLPVGPGAADGLARSDQPRSPGRWEDAGQSPAPSGWSEVGEHRSPSGWDDADLARSSGDDADGARSSGGWGESRDPEDWSRSDESRSSDGWGLGAATGQVEAGEPAEVGMSQEPAPLTTSGLPRRTPRGAAQAEGAGNSRSASDVSREFSEKYNGVHFGQSEPAAPAEAGSAVEDAWNFAADDARRAAEAAVNPQPTSFTEAGLPRRTPKAHLAPGSVNTPPGDEGGRFERDAEHLRSRLASFQSGSQRGRHRAPDEG</sequence>
<evidence type="ECO:0000256" key="7">
    <source>
        <dbReference type="SAM" id="Phobius"/>
    </source>
</evidence>
<feature type="compositionally biased region" description="Basic and acidic residues" evidence="6">
    <location>
        <begin position="1114"/>
        <end position="1126"/>
    </location>
</feature>
<keyword evidence="7" id="KW-0812">Transmembrane</keyword>
<dbReference type="PANTHER" id="PTHR45436:SF5">
    <property type="entry name" value="SENSOR HISTIDINE KINASE TRCS"/>
    <property type="match status" value="1"/>
</dbReference>
<comment type="caution">
    <text evidence="9">The sequence shown here is derived from an EMBL/GenBank/DDBJ whole genome shotgun (WGS) entry which is preliminary data.</text>
</comment>
<dbReference type="Gene3D" id="3.30.565.10">
    <property type="entry name" value="Histidine kinase-like ATPase, C-terminal domain"/>
    <property type="match status" value="1"/>
</dbReference>
<proteinExistence type="predicted"/>
<gene>
    <name evidence="9" type="ORF">GCM10009533_67540</name>
</gene>
<accession>A0ABN1E896</accession>
<feature type="transmembrane region" description="Helical" evidence="7">
    <location>
        <begin position="24"/>
        <end position="45"/>
    </location>
</feature>
<feature type="compositionally biased region" description="Low complexity" evidence="6">
    <location>
        <begin position="1048"/>
        <end position="1061"/>
    </location>
</feature>
<evidence type="ECO:0000259" key="8">
    <source>
        <dbReference type="SMART" id="SM00387"/>
    </source>
</evidence>
<dbReference type="PANTHER" id="PTHR45436">
    <property type="entry name" value="SENSOR HISTIDINE KINASE YKOH"/>
    <property type="match status" value="1"/>
</dbReference>
<feature type="compositionally biased region" description="Polar residues" evidence="6">
    <location>
        <begin position="658"/>
        <end position="672"/>
    </location>
</feature>
<dbReference type="InterPro" id="IPR003594">
    <property type="entry name" value="HATPase_dom"/>
</dbReference>
<evidence type="ECO:0000256" key="2">
    <source>
        <dbReference type="ARBA" id="ARBA00012438"/>
    </source>
</evidence>
<dbReference type="InterPro" id="IPR013587">
    <property type="entry name" value="Nitrate/nitrite_sensing"/>
</dbReference>
<evidence type="ECO:0000313" key="10">
    <source>
        <dbReference type="Proteomes" id="UP001500729"/>
    </source>
</evidence>
<feature type="region of interest" description="Disordered" evidence="6">
    <location>
        <begin position="1074"/>
        <end position="1147"/>
    </location>
</feature>
<keyword evidence="5" id="KW-0418">Kinase</keyword>
<dbReference type="EC" id="2.7.13.3" evidence="2"/>
<evidence type="ECO:0000256" key="3">
    <source>
        <dbReference type="ARBA" id="ARBA00022553"/>
    </source>
</evidence>
<feature type="compositionally biased region" description="Polar residues" evidence="6">
    <location>
        <begin position="835"/>
        <end position="852"/>
    </location>
</feature>
<feature type="domain" description="Histidine kinase/HSP90-like ATPase" evidence="8">
    <location>
        <begin position="525"/>
        <end position="637"/>
    </location>
</feature>
<reference evidence="9 10" key="1">
    <citation type="journal article" date="2019" name="Int. J. Syst. Evol. Microbiol.">
        <title>The Global Catalogue of Microorganisms (GCM) 10K type strain sequencing project: providing services to taxonomists for standard genome sequencing and annotation.</title>
        <authorList>
            <consortium name="The Broad Institute Genomics Platform"/>
            <consortium name="The Broad Institute Genome Sequencing Center for Infectious Disease"/>
            <person name="Wu L."/>
            <person name="Ma J."/>
        </authorList>
    </citation>
    <scope>NUCLEOTIDE SEQUENCE [LARGE SCALE GENOMIC DNA]</scope>
    <source>
        <strain evidence="9 10">JCM 10303</strain>
    </source>
</reference>
<keyword evidence="4" id="KW-0808">Transferase</keyword>